<dbReference type="Proteomes" id="UP000219072">
    <property type="component" value="Unassembled WGS sequence"/>
</dbReference>
<evidence type="ECO:0000259" key="2">
    <source>
        <dbReference type="Pfam" id="PF02771"/>
    </source>
</evidence>
<dbReference type="OrthoDB" id="3404950at2"/>
<accession>A0A286DVC8</accession>
<dbReference type="Pfam" id="PF08028">
    <property type="entry name" value="Acyl-CoA_dh_2"/>
    <property type="match status" value="1"/>
</dbReference>
<keyword evidence="5" id="KW-1185">Reference proteome</keyword>
<dbReference type="AlphaFoldDB" id="A0A286DVC8"/>
<sequence length="391" mass="42106">MTDRQETAEVLDLVRAAVPVIAAHGAEAEERGQVPRETVRLLDQAGVFRMAVPERFGGLGRPLAEHAEVVSEVASACPSSGWNMTIWLTGAVMAGLYPDETQKEVFDGGSVRVSLGFAPTGRLRPVDGGYVLDGRWSYNSGCHHADWNCLASVVEHEDGGEEEVFALVPMRELSIVDDWDVSAGRGTGSATTVAEKVFVPLRRTVSYGGATVGETGERWNAGIPGREYGLVSFIMALYASMATGIARGAYQHFLERIPGRGITYTSWEDQRQHPLTQQQVAAAANRIEAGAALNGRVIALLQERTDAGGAPTNAEKARVRGQTAFAAEMAKEAVELLYALSGASVIKRSVPFQRYHRDILGFTLHALAQVHTNLEVQGRVLLGLDPGTEIL</sequence>
<dbReference type="RefSeq" id="WP_097231108.1">
    <property type="nucleotide sequence ID" value="NZ_OCNE01000007.1"/>
</dbReference>
<feature type="domain" description="Acyl-CoA dehydrogenase/oxidase N-terminal" evidence="2">
    <location>
        <begin position="10"/>
        <end position="104"/>
    </location>
</feature>
<dbReference type="InterPro" id="IPR013107">
    <property type="entry name" value="Acyl-CoA_DH_C"/>
</dbReference>
<dbReference type="EMBL" id="OCNE01000007">
    <property type="protein sequence ID" value="SOD62629.1"/>
    <property type="molecule type" value="Genomic_DNA"/>
</dbReference>
<organism evidence="4 5">
    <name type="scientific">Streptomyces zhaozhouensis</name>
    <dbReference type="NCBI Taxonomy" id="1300267"/>
    <lineage>
        <taxon>Bacteria</taxon>
        <taxon>Bacillati</taxon>
        <taxon>Actinomycetota</taxon>
        <taxon>Actinomycetes</taxon>
        <taxon>Kitasatosporales</taxon>
        <taxon>Streptomycetaceae</taxon>
        <taxon>Streptomyces</taxon>
    </lineage>
</organism>
<evidence type="ECO:0000259" key="3">
    <source>
        <dbReference type="Pfam" id="PF08028"/>
    </source>
</evidence>
<dbReference type="PANTHER" id="PTHR43884:SF12">
    <property type="entry name" value="ISOVALERYL-COA DEHYDROGENASE, MITOCHONDRIAL-RELATED"/>
    <property type="match status" value="1"/>
</dbReference>
<dbReference type="InterPro" id="IPR009100">
    <property type="entry name" value="AcylCoA_DH/oxidase_NM_dom_sf"/>
</dbReference>
<dbReference type="GO" id="GO:0003995">
    <property type="term" value="F:acyl-CoA dehydrogenase activity"/>
    <property type="evidence" value="ECO:0007669"/>
    <property type="project" value="TreeGrafter"/>
</dbReference>
<dbReference type="Gene3D" id="2.40.110.10">
    <property type="entry name" value="Butyryl-CoA Dehydrogenase, subunit A, domain 2"/>
    <property type="match status" value="1"/>
</dbReference>
<evidence type="ECO:0000313" key="5">
    <source>
        <dbReference type="Proteomes" id="UP000219072"/>
    </source>
</evidence>
<feature type="domain" description="Acyl-CoA dehydrogenase C-terminal" evidence="3">
    <location>
        <begin position="238"/>
        <end position="369"/>
    </location>
</feature>
<evidence type="ECO:0000313" key="4">
    <source>
        <dbReference type="EMBL" id="SOD62629.1"/>
    </source>
</evidence>
<dbReference type="InterPro" id="IPR046373">
    <property type="entry name" value="Acyl-CoA_Oxase/DH_mid-dom_sf"/>
</dbReference>
<gene>
    <name evidence="4" type="ORF">SAMN06297387_1072</name>
</gene>
<dbReference type="GO" id="GO:0050660">
    <property type="term" value="F:flavin adenine dinucleotide binding"/>
    <property type="evidence" value="ECO:0007669"/>
    <property type="project" value="InterPro"/>
</dbReference>
<dbReference type="Gene3D" id="1.10.540.10">
    <property type="entry name" value="Acyl-CoA dehydrogenase/oxidase, N-terminal domain"/>
    <property type="match status" value="1"/>
</dbReference>
<dbReference type="PANTHER" id="PTHR43884">
    <property type="entry name" value="ACYL-COA DEHYDROGENASE"/>
    <property type="match status" value="1"/>
</dbReference>
<name>A0A286DVC8_9ACTN</name>
<dbReference type="PIRSF" id="PIRSF016578">
    <property type="entry name" value="HsaA"/>
    <property type="match status" value="1"/>
</dbReference>
<protein>
    <submittedName>
        <fullName evidence="4">Acyl-CoA dehydrogenase</fullName>
    </submittedName>
</protein>
<reference evidence="4 5" key="1">
    <citation type="submission" date="2017-09" db="EMBL/GenBank/DDBJ databases">
        <authorList>
            <person name="Ehlers B."/>
            <person name="Leendertz F.H."/>
        </authorList>
    </citation>
    <scope>NUCLEOTIDE SEQUENCE [LARGE SCALE GENOMIC DNA]</scope>
    <source>
        <strain evidence="4 5">CGMCC 4.7095</strain>
    </source>
</reference>
<proteinExistence type="predicted"/>
<dbReference type="InterPro" id="IPR013786">
    <property type="entry name" value="AcylCoA_DH/ox_N"/>
</dbReference>
<dbReference type="InterPro" id="IPR037069">
    <property type="entry name" value="AcylCoA_DH/ox_N_sf"/>
</dbReference>
<dbReference type="SUPFAM" id="SSF47203">
    <property type="entry name" value="Acyl-CoA dehydrogenase C-terminal domain-like"/>
    <property type="match status" value="1"/>
</dbReference>
<keyword evidence="1" id="KW-0560">Oxidoreductase</keyword>
<evidence type="ECO:0000256" key="1">
    <source>
        <dbReference type="ARBA" id="ARBA00023002"/>
    </source>
</evidence>
<dbReference type="Pfam" id="PF02771">
    <property type="entry name" value="Acyl-CoA_dh_N"/>
    <property type="match status" value="1"/>
</dbReference>
<dbReference type="InterPro" id="IPR036250">
    <property type="entry name" value="AcylCo_DH-like_C"/>
</dbReference>
<dbReference type="Gene3D" id="1.20.140.10">
    <property type="entry name" value="Butyryl-CoA Dehydrogenase, subunit A, domain 3"/>
    <property type="match status" value="1"/>
</dbReference>
<dbReference type="SUPFAM" id="SSF56645">
    <property type="entry name" value="Acyl-CoA dehydrogenase NM domain-like"/>
    <property type="match status" value="1"/>
</dbReference>